<comment type="caution">
    <text evidence="5">The sequence shown here is derived from an EMBL/GenBank/DDBJ whole genome shotgun (WGS) entry which is preliminary data.</text>
</comment>
<reference evidence="5 6" key="1">
    <citation type="submission" date="2024-11" db="EMBL/GenBank/DDBJ databases">
        <title>Chromosome-level genome assembly of Eucalyptus globulus Labill. provides insights into its genome evolution.</title>
        <authorList>
            <person name="Li X."/>
        </authorList>
    </citation>
    <scope>NUCLEOTIDE SEQUENCE [LARGE SCALE GENOMIC DNA]</scope>
    <source>
        <strain evidence="5">CL2024</strain>
        <tissue evidence="5">Fresh tender leaves</tissue>
    </source>
</reference>
<dbReference type="Proteomes" id="UP001634007">
    <property type="component" value="Unassembled WGS sequence"/>
</dbReference>
<dbReference type="PANTHER" id="PTHR31739">
    <property type="entry name" value="ENT-COPALYL DIPHOSPHATE SYNTHASE, CHLOROPLASTIC"/>
    <property type="match status" value="1"/>
</dbReference>
<protein>
    <recommendedName>
        <fullName evidence="4">Terpene synthase N-terminal domain-containing protein</fullName>
    </recommendedName>
</protein>
<dbReference type="InterPro" id="IPR008930">
    <property type="entry name" value="Terpenoid_cyclase/PrenylTrfase"/>
</dbReference>
<evidence type="ECO:0000256" key="1">
    <source>
        <dbReference type="ARBA" id="ARBA00001946"/>
    </source>
</evidence>
<comment type="cofactor">
    <cofactor evidence="1">
        <name>Mg(2+)</name>
        <dbReference type="ChEBI" id="CHEBI:18420"/>
    </cofactor>
</comment>
<gene>
    <name evidence="5" type="ORF">ACJRO7_025662</name>
</gene>
<evidence type="ECO:0000313" key="5">
    <source>
        <dbReference type="EMBL" id="KAL3736759.1"/>
    </source>
</evidence>
<evidence type="ECO:0000259" key="4">
    <source>
        <dbReference type="Pfam" id="PF01397"/>
    </source>
</evidence>
<evidence type="ECO:0000313" key="6">
    <source>
        <dbReference type="Proteomes" id="UP001634007"/>
    </source>
</evidence>
<dbReference type="GO" id="GO:0046872">
    <property type="term" value="F:metal ion binding"/>
    <property type="evidence" value="ECO:0007669"/>
    <property type="project" value="UniProtKB-KW"/>
</dbReference>
<dbReference type="InterPro" id="IPR036965">
    <property type="entry name" value="Terpene_synth_N_sf"/>
</dbReference>
<name>A0ABD3K9L7_EUCGL</name>
<proteinExistence type="predicted"/>
<accession>A0ABD3K9L7</accession>
<feature type="non-terminal residue" evidence="5">
    <location>
        <position position="1"/>
    </location>
</feature>
<dbReference type="Pfam" id="PF01397">
    <property type="entry name" value="Terpene_synth"/>
    <property type="match status" value="1"/>
</dbReference>
<keyword evidence="3" id="KW-0456">Lyase</keyword>
<keyword evidence="6" id="KW-1185">Reference proteome</keyword>
<sequence length="178" mass="20151">GLSEGSRIYLSHVSEGMGSLSDWEMIMKHQRKNGSLFNLPSTSAAALTHLQNVGCLRYLKLVVEKFGDAAPTIYPLGIYARLCMTENLERMGIDCHFRKEIIDTLDDTYRCWLPGEEEIFLDVATSAMAFRILRSHGYDVSSDALSQFAEEDQFYNTLEGHEKDAGCIWNCIEQLLDQ</sequence>
<dbReference type="Gene3D" id="1.50.10.160">
    <property type="match status" value="1"/>
</dbReference>
<dbReference type="PANTHER" id="PTHR31739:SF3">
    <property type="entry name" value="ENT-KAUR-16-ENE SYNTHASE, CHLOROPLASTIC"/>
    <property type="match status" value="1"/>
</dbReference>
<evidence type="ECO:0000256" key="3">
    <source>
        <dbReference type="ARBA" id="ARBA00023239"/>
    </source>
</evidence>
<dbReference type="SUPFAM" id="SSF48239">
    <property type="entry name" value="Terpenoid cyclases/Protein prenyltransferases"/>
    <property type="match status" value="1"/>
</dbReference>
<feature type="domain" description="Terpene synthase N-terminal" evidence="4">
    <location>
        <begin position="22"/>
        <end position="159"/>
    </location>
</feature>
<dbReference type="AlphaFoldDB" id="A0ABD3K9L7"/>
<dbReference type="Gene3D" id="1.50.10.130">
    <property type="entry name" value="Terpene synthase, N-terminal domain"/>
    <property type="match status" value="1"/>
</dbReference>
<organism evidence="5 6">
    <name type="scientific">Eucalyptus globulus</name>
    <name type="common">Tasmanian blue gum</name>
    <dbReference type="NCBI Taxonomy" id="34317"/>
    <lineage>
        <taxon>Eukaryota</taxon>
        <taxon>Viridiplantae</taxon>
        <taxon>Streptophyta</taxon>
        <taxon>Embryophyta</taxon>
        <taxon>Tracheophyta</taxon>
        <taxon>Spermatophyta</taxon>
        <taxon>Magnoliopsida</taxon>
        <taxon>eudicotyledons</taxon>
        <taxon>Gunneridae</taxon>
        <taxon>Pentapetalae</taxon>
        <taxon>rosids</taxon>
        <taxon>malvids</taxon>
        <taxon>Myrtales</taxon>
        <taxon>Myrtaceae</taxon>
        <taxon>Myrtoideae</taxon>
        <taxon>Eucalypteae</taxon>
        <taxon>Eucalyptus</taxon>
    </lineage>
</organism>
<dbReference type="GO" id="GO:0016829">
    <property type="term" value="F:lyase activity"/>
    <property type="evidence" value="ECO:0007669"/>
    <property type="project" value="UniProtKB-KW"/>
</dbReference>
<dbReference type="InterPro" id="IPR001906">
    <property type="entry name" value="Terpene_synth_N"/>
</dbReference>
<keyword evidence="2" id="KW-0460">Magnesium</keyword>
<evidence type="ECO:0000256" key="2">
    <source>
        <dbReference type="ARBA" id="ARBA00022842"/>
    </source>
</evidence>
<dbReference type="EMBL" id="JBJKBG010000006">
    <property type="protein sequence ID" value="KAL3736759.1"/>
    <property type="molecule type" value="Genomic_DNA"/>
</dbReference>
<dbReference type="InterPro" id="IPR050148">
    <property type="entry name" value="Terpene_synthase-like"/>
</dbReference>